<dbReference type="Proteomes" id="UP000187148">
    <property type="component" value="Chromosome"/>
</dbReference>
<proteinExistence type="predicted"/>
<feature type="transmembrane region" description="Helical" evidence="1">
    <location>
        <begin position="88"/>
        <end position="109"/>
    </location>
</feature>
<keyword evidence="1" id="KW-0812">Transmembrane</keyword>
<sequence>MPKIIDKNLVMSSVLSAVFGSLSGSLFLLIYLYWAKNNDSAEELVSVIFVYLFTVMISIYGTLAGSFIVGLPVVVITRRIFPAPSFKGCFFILFTTLFIWLVVLAWPVISIFEITYHEILLLSPYAFCSVAALTYLIYWKGSERHKSGSA</sequence>
<name>A0A830ZD36_9ENTR</name>
<organism evidence="2 3">
    <name type="scientific">Kosakonia cowanii JCM 10956 = DSM 18146</name>
    <dbReference type="NCBI Taxonomy" id="1300165"/>
    <lineage>
        <taxon>Bacteria</taxon>
        <taxon>Pseudomonadati</taxon>
        <taxon>Pseudomonadota</taxon>
        <taxon>Gammaproteobacteria</taxon>
        <taxon>Enterobacterales</taxon>
        <taxon>Enterobacteriaceae</taxon>
        <taxon>Kosakonia</taxon>
    </lineage>
</organism>
<dbReference type="EMBL" id="CP019445">
    <property type="protein sequence ID" value="APZ07627.1"/>
    <property type="molecule type" value="Genomic_DNA"/>
</dbReference>
<evidence type="ECO:0000256" key="1">
    <source>
        <dbReference type="SAM" id="Phobius"/>
    </source>
</evidence>
<dbReference type="AlphaFoldDB" id="A0A830ZD36"/>
<accession>A0A830ZD36</accession>
<keyword evidence="1" id="KW-0472">Membrane</keyword>
<feature type="transmembrane region" description="Helical" evidence="1">
    <location>
        <begin position="121"/>
        <end position="139"/>
    </location>
</feature>
<feature type="transmembrane region" description="Helical" evidence="1">
    <location>
        <begin position="46"/>
        <end position="76"/>
    </location>
</feature>
<evidence type="ECO:0000313" key="2">
    <source>
        <dbReference type="EMBL" id="APZ07627.1"/>
    </source>
</evidence>
<keyword evidence="1" id="KW-1133">Transmembrane helix</keyword>
<gene>
    <name evidence="2" type="ORF">BWI95_10420</name>
</gene>
<evidence type="ECO:0000313" key="3">
    <source>
        <dbReference type="Proteomes" id="UP000187148"/>
    </source>
</evidence>
<reference evidence="2 3" key="1">
    <citation type="submission" date="2017-01" db="EMBL/GenBank/DDBJ databases">
        <authorList>
            <person name="Cao J.-M."/>
        </authorList>
    </citation>
    <scope>NUCLEOTIDE SEQUENCE [LARGE SCALE GENOMIC DNA]</scope>
    <source>
        <strain evidence="2 3">888-76</strain>
    </source>
</reference>
<protein>
    <submittedName>
        <fullName evidence="2">Uncharacterized protein</fullName>
    </submittedName>
</protein>
<feature type="transmembrane region" description="Helical" evidence="1">
    <location>
        <begin position="12"/>
        <end position="34"/>
    </location>
</feature>
<dbReference type="KEGG" id="kco:BWI95_10420"/>
<keyword evidence="3" id="KW-1185">Reference proteome</keyword>